<dbReference type="GO" id="GO:0006099">
    <property type="term" value="P:tricarboxylic acid cycle"/>
    <property type="evidence" value="ECO:0007669"/>
    <property type="project" value="InterPro"/>
</dbReference>
<dbReference type="Gene3D" id="1.20.1300.10">
    <property type="entry name" value="Fumarate reductase/succinate dehydrogenase, transmembrane subunit"/>
    <property type="match status" value="1"/>
</dbReference>
<feature type="transmembrane region" description="Helical" evidence="8">
    <location>
        <begin position="107"/>
        <end position="129"/>
    </location>
</feature>
<dbReference type="PROSITE" id="PS01001">
    <property type="entry name" value="SDH_CYT_2"/>
    <property type="match status" value="1"/>
</dbReference>
<evidence type="ECO:0000256" key="1">
    <source>
        <dbReference type="ARBA" id="ARBA00004141"/>
    </source>
</evidence>
<evidence type="ECO:0000313" key="9">
    <source>
        <dbReference type="EMBL" id="KIW35030.1"/>
    </source>
</evidence>
<evidence type="ECO:0000313" key="10">
    <source>
        <dbReference type="Proteomes" id="UP000054466"/>
    </source>
</evidence>
<dbReference type="EMBL" id="KN847040">
    <property type="protein sequence ID" value="KIW35030.1"/>
    <property type="molecule type" value="Genomic_DNA"/>
</dbReference>
<dbReference type="VEuPathDB" id="FungiDB:PV07_01758"/>
<keyword evidence="7 8" id="KW-0472">Membrane</keyword>
<dbReference type="RefSeq" id="XP_016255246.1">
    <property type="nucleotide sequence ID" value="XM_016388318.1"/>
</dbReference>
<dbReference type="PANTHER" id="PTHR10978:SF5">
    <property type="entry name" value="SUCCINATE DEHYDROGENASE CYTOCHROME B560 SUBUNIT, MITOCHONDRIAL"/>
    <property type="match status" value="1"/>
</dbReference>
<comment type="subcellular location">
    <subcellularLocation>
        <location evidence="1">Membrane</location>
        <topology evidence="1">Multi-pass membrane protein</topology>
    </subcellularLocation>
</comment>
<dbReference type="InterPro" id="IPR018495">
    <property type="entry name" value="Succ_DH_cyt_bsu_CS"/>
</dbReference>
<dbReference type="Proteomes" id="UP000054466">
    <property type="component" value="Unassembled WGS sequence"/>
</dbReference>
<dbReference type="CDD" id="cd03499">
    <property type="entry name" value="SQR_TypeC_SdhC"/>
    <property type="match status" value="1"/>
</dbReference>
<dbReference type="PANTHER" id="PTHR10978">
    <property type="entry name" value="SUCCINATE DEHYDROGENASE CYTOCHROME B560 SUBUNIT"/>
    <property type="match status" value="1"/>
</dbReference>
<evidence type="ECO:0000256" key="6">
    <source>
        <dbReference type="ARBA" id="ARBA00023004"/>
    </source>
</evidence>
<evidence type="ECO:0000256" key="3">
    <source>
        <dbReference type="ARBA" id="ARBA00022692"/>
    </source>
</evidence>
<proteinExistence type="predicted"/>
<evidence type="ECO:0000256" key="2">
    <source>
        <dbReference type="ARBA" id="ARBA00022617"/>
    </source>
</evidence>
<evidence type="ECO:0000256" key="7">
    <source>
        <dbReference type="ARBA" id="ARBA00023136"/>
    </source>
</evidence>
<feature type="transmembrane region" description="Helical" evidence="8">
    <location>
        <begin position="183"/>
        <end position="203"/>
    </location>
</feature>
<keyword evidence="6" id="KW-0408">Iron</keyword>
<keyword evidence="2" id="KW-0349">Heme</keyword>
<organism evidence="9 10">
    <name type="scientific">Cladophialophora immunda</name>
    <dbReference type="NCBI Taxonomy" id="569365"/>
    <lineage>
        <taxon>Eukaryota</taxon>
        <taxon>Fungi</taxon>
        <taxon>Dikarya</taxon>
        <taxon>Ascomycota</taxon>
        <taxon>Pezizomycotina</taxon>
        <taxon>Eurotiomycetes</taxon>
        <taxon>Chaetothyriomycetidae</taxon>
        <taxon>Chaetothyriales</taxon>
        <taxon>Herpotrichiellaceae</taxon>
        <taxon>Cladophialophora</taxon>
    </lineage>
</organism>
<feature type="transmembrane region" description="Helical" evidence="8">
    <location>
        <begin position="149"/>
        <end position="171"/>
    </location>
</feature>
<dbReference type="OrthoDB" id="588261at2759"/>
<keyword evidence="5 8" id="KW-1133">Transmembrane helix</keyword>
<dbReference type="GO" id="GO:0009055">
    <property type="term" value="F:electron transfer activity"/>
    <property type="evidence" value="ECO:0007669"/>
    <property type="project" value="InterPro"/>
</dbReference>
<accession>A0A0D2CYR2</accession>
<dbReference type="STRING" id="569365.A0A0D2CYR2"/>
<dbReference type="GO" id="GO:0005739">
    <property type="term" value="C:mitochondrion"/>
    <property type="evidence" value="ECO:0007669"/>
    <property type="project" value="GOC"/>
</dbReference>
<dbReference type="HOGENOM" id="CLU_094691_0_2_1"/>
<reference evidence="9 10" key="1">
    <citation type="submission" date="2015-01" db="EMBL/GenBank/DDBJ databases">
        <title>The Genome Sequence of Cladophialophora immunda CBS83496.</title>
        <authorList>
            <consortium name="The Broad Institute Genomics Platform"/>
            <person name="Cuomo C."/>
            <person name="de Hoog S."/>
            <person name="Gorbushina A."/>
            <person name="Stielow B."/>
            <person name="Teixiera M."/>
            <person name="Abouelleil A."/>
            <person name="Chapman S.B."/>
            <person name="Priest M."/>
            <person name="Young S.K."/>
            <person name="Wortman J."/>
            <person name="Nusbaum C."/>
            <person name="Birren B."/>
        </authorList>
    </citation>
    <scope>NUCLEOTIDE SEQUENCE [LARGE SCALE GENOMIC DNA]</scope>
    <source>
        <strain evidence="9 10">CBS 83496</strain>
    </source>
</reference>
<dbReference type="AlphaFoldDB" id="A0A0D2CYR2"/>
<dbReference type="GeneID" id="27340952"/>
<evidence type="ECO:0000256" key="4">
    <source>
        <dbReference type="ARBA" id="ARBA00022723"/>
    </source>
</evidence>
<dbReference type="GO" id="GO:0016020">
    <property type="term" value="C:membrane"/>
    <property type="evidence" value="ECO:0007669"/>
    <property type="project" value="UniProtKB-SubCell"/>
</dbReference>
<gene>
    <name evidence="9" type="ORF">PV07_01758</name>
</gene>
<dbReference type="GO" id="GO:0046872">
    <property type="term" value="F:metal ion binding"/>
    <property type="evidence" value="ECO:0007669"/>
    <property type="project" value="UniProtKB-KW"/>
</dbReference>
<name>A0A0D2CYR2_9EURO</name>
<keyword evidence="10" id="KW-1185">Reference proteome</keyword>
<keyword evidence="4" id="KW-0479">Metal-binding</keyword>
<dbReference type="InterPro" id="IPR034804">
    <property type="entry name" value="SQR/QFR_C/D"/>
</dbReference>
<dbReference type="InterPro" id="IPR014314">
    <property type="entry name" value="Succ_DH_cytb556"/>
</dbReference>
<dbReference type="GO" id="GO:0006121">
    <property type="term" value="P:mitochondrial electron transport, succinate to ubiquinone"/>
    <property type="evidence" value="ECO:0007669"/>
    <property type="project" value="TreeGrafter"/>
</dbReference>
<evidence type="ECO:0000256" key="8">
    <source>
        <dbReference type="SAM" id="Phobius"/>
    </source>
</evidence>
<dbReference type="InterPro" id="IPR000701">
    <property type="entry name" value="SuccDH_FuR_B_TM-su"/>
</dbReference>
<keyword evidence="3 8" id="KW-0812">Transmembrane</keyword>
<dbReference type="SUPFAM" id="SSF81343">
    <property type="entry name" value="Fumarate reductase respiratory complex transmembrane subunits"/>
    <property type="match status" value="1"/>
</dbReference>
<evidence type="ECO:0000256" key="5">
    <source>
        <dbReference type="ARBA" id="ARBA00022989"/>
    </source>
</evidence>
<sequence>MLGPKSLRTLMSGRQCISRVGVVSPRALNTTPSHPAIFALSPPRPVQMTKRQTSTTSKTTLQIKPLTPSQHAAHLASQRLSRPVSPHLSIYQPQITWYSGALMRNCAMLLTAPIYIFGAAYVVAPVVGWHLDTDSVVAWFGALPAGVRVAIKGVWGFAFCFHLVHGLRHLIWDTGMMLSNRQVWVSGWIGLGVSVLGTVGLIFW</sequence>
<protein>
    <submittedName>
        <fullName evidence="9">Succinate dehydrogenase, cytochrome b556 subunit</fullName>
    </submittedName>
</protein>
<dbReference type="Pfam" id="PF01127">
    <property type="entry name" value="Sdh_cyt"/>
    <property type="match status" value="1"/>
</dbReference>